<organism evidence="2 3">
    <name type="scientific">Paludibaculum fermentans</name>
    <dbReference type="NCBI Taxonomy" id="1473598"/>
    <lineage>
        <taxon>Bacteria</taxon>
        <taxon>Pseudomonadati</taxon>
        <taxon>Acidobacteriota</taxon>
        <taxon>Terriglobia</taxon>
        <taxon>Bryobacterales</taxon>
        <taxon>Bryobacteraceae</taxon>
        <taxon>Paludibaculum</taxon>
    </lineage>
</organism>
<feature type="signal peptide" evidence="1">
    <location>
        <begin position="1"/>
        <end position="18"/>
    </location>
</feature>
<evidence type="ECO:0000256" key="1">
    <source>
        <dbReference type="SAM" id="SignalP"/>
    </source>
</evidence>
<evidence type="ECO:0000313" key="3">
    <source>
        <dbReference type="Proteomes" id="UP000593892"/>
    </source>
</evidence>
<sequence>MILRSLLLAFVCAAMAFAADVTGKWTAEFDTQIGQQKYTYDFKVAGDKLTGKLKGGPGDAANESEIKDGKISGDEISFVEIFKMEGNEVRIEYKGKVSGDEIKFTRKVADFATEELTAKRAK</sequence>
<reference evidence="2 3" key="1">
    <citation type="submission" date="2020-10" db="EMBL/GenBank/DDBJ databases">
        <title>Complete genome sequence of Paludibaculum fermentans P105T, a facultatively anaerobic acidobacterium capable of dissimilatory Fe(III) reduction.</title>
        <authorList>
            <person name="Dedysh S.N."/>
            <person name="Beletsky A.V."/>
            <person name="Kulichevskaya I.S."/>
            <person name="Mardanov A.V."/>
            <person name="Ravin N.V."/>
        </authorList>
    </citation>
    <scope>NUCLEOTIDE SEQUENCE [LARGE SCALE GENOMIC DNA]</scope>
    <source>
        <strain evidence="2 3">P105</strain>
    </source>
</reference>
<name>A0A7S7NTA0_PALFE</name>
<evidence type="ECO:0000313" key="2">
    <source>
        <dbReference type="EMBL" id="QOY89397.1"/>
    </source>
</evidence>
<dbReference type="KEGG" id="pfer:IRI77_05425"/>
<proteinExistence type="predicted"/>
<dbReference type="AlphaFoldDB" id="A0A7S7NTA0"/>
<accession>A0A7S7NTA0</accession>
<dbReference type="Proteomes" id="UP000593892">
    <property type="component" value="Chromosome"/>
</dbReference>
<keyword evidence="3" id="KW-1185">Reference proteome</keyword>
<gene>
    <name evidence="2" type="ORF">IRI77_05425</name>
</gene>
<dbReference type="EMBL" id="CP063849">
    <property type="protein sequence ID" value="QOY89397.1"/>
    <property type="molecule type" value="Genomic_DNA"/>
</dbReference>
<feature type="chain" id="PRO_5032407947" evidence="1">
    <location>
        <begin position="19"/>
        <end position="122"/>
    </location>
</feature>
<dbReference type="RefSeq" id="WP_194451059.1">
    <property type="nucleotide sequence ID" value="NZ_CP063849.1"/>
</dbReference>
<keyword evidence="1" id="KW-0732">Signal</keyword>
<protein>
    <submittedName>
        <fullName evidence="2">Uncharacterized protein</fullName>
    </submittedName>
</protein>